<evidence type="ECO:0000313" key="2">
    <source>
        <dbReference type="EMBL" id="WQF83562.1"/>
    </source>
</evidence>
<dbReference type="Proteomes" id="UP001322277">
    <property type="component" value="Chromosome 5"/>
</dbReference>
<organism evidence="2 3">
    <name type="scientific">Colletotrichum destructivum</name>
    <dbReference type="NCBI Taxonomy" id="34406"/>
    <lineage>
        <taxon>Eukaryota</taxon>
        <taxon>Fungi</taxon>
        <taxon>Dikarya</taxon>
        <taxon>Ascomycota</taxon>
        <taxon>Pezizomycotina</taxon>
        <taxon>Sordariomycetes</taxon>
        <taxon>Hypocreomycetidae</taxon>
        <taxon>Glomerellales</taxon>
        <taxon>Glomerellaceae</taxon>
        <taxon>Colletotrichum</taxon>
        <taxon>Colletotrichum destructivum species complex</taxon>
    </lineage>
</organism>
<accession>A0AAX4IJH0</accession>
<sequence>MAQADKLKAKGFNNKGFRTVIINTGVDWHHPVLAEPDGRIRRQLLELGSHVRRRAEAFGAPVGNVLPTDLLFEGGYTVKLGDVLVKPDGGCHHCAGVQCTFTILVVPAVIQRGQLGLSPVSLVSARQNDSGRDHQYPSIHRKAVL</sequence>
<evidence type="ECO:0000256" key="1">
    <source>
        <dbReference type="SAM" id="MobiDB-lite"/>
    </source>
</evidence>
<dbReference type="KEGG" id="cdet:87945079"/>
<name>A0AAX4IJH0_9PEZI</name>
<protein>
    <submittedName>
        <fullName evidence="2">Uncharacterized protein</fullName>
    </submittedName>
</protein>
<evidence type="ECO:0000313" key="3">
    <source>
        <dbReference type="Proteomes" id="UP001322277"/>
    </source>
</evidence>
<dbReference type="EMBL" id="CP137309">
    <property type="protein sequence ID" value="WQF83562.1"/>
    <property type="molecule type" value="Genomic_DNA"/>
</dbReference>
<dbReference type="AlphaFoldDB" id="A0AAX4IJH0"/>
<proteinExistence type="predicted"/>
<keyword evidence="3" id="KW-1185">Reference proteome</keyword>
<feature type="region of interest" description="Disordered" evidence="1">
    <location>
        <begin position="126"/>
        <end position="145"/>
    </location>
</feature>
<dbReference type="GeneID" id="87945079"/>
<reference evidence="3" key="1">
    <citation type="journal article" date="2023" name="bioRxiv">
        <title>Complete genome of the Medicago anthracnose fungus, Colletotrichum destructivum, reveals a mini-chromosome-like region within a core chromosome.</title>
        <authorList>
            <person name="Lapalu N."/>
            <person name="Simon A."/>
            <person name="Lu A."/>
            <person name="Plaumann P.-L."/>
            <person name="Amselem J."/>
            <person name="Pigne S."/>
            <person name="Auger A."/>
            <person name="Koch C."/>
            <person name="Dallery J.-F."/>
            <person name="O'Connell R.J."/>
        </authorList>
    </citation>
    <scope>NUCLEOTIDE SEQUENCE [LARGE SCALE GENOMIC DNA]</scope>
    <source>
        <strain evidence="3">CBS 520.97</strain>
    </source>
</reference>
<gene>
    <name evidence="2" type="ORF">CDEST_08576</name>
</gene>
<dbReference type="RefSeq" id="XP_062780786.1">
    <property type="nucleotide sequence ID" value="XM_062924735.1"/>
</dbReference>